<dbReference type="Proteomes" id="UP001199355">
    <property type="component" value="Unassembled WGS sequence"/>
</dbReference>
<gene>
    <name evidence="11" type="ORF">LKD45_12660</name>
</gene>
<feature type="domain" description="ABC3 transporter permease C-terminal" evidence="9">
    <location>
        <begin position="914"/>
        <end position="1026"/>
    </location>
</feature>
<keyword evidence="12" id="KW-1185">Reference proteome</keyword>
<keyword evidence="6" id="KW-0175">Coiled coil</keyword>
<evidence type="ECO:0000313" key="12">
    <source>
        <dbReference type="Proteomes" id="UP001199355"/>
    </source>
</evidence>
<proteinExistence type="predicted"/>
<dbReference type="InterPro" id="IPR025857">
    <property type="entry name" value="MacB_PCD"/>
</dbReference>
<dbReference type="AlphaFoldDB" id="A0AAE3DN93"/>
<dbReference type="InterPro" id="IPR003838">
    <property type="entry name" value="ABC3_permease_C"/>
</dbReference>
<evidence type="ECO:0000256" key="8">
    <source>
        <dbReference type="SAM" id="Phobius"/>
    </source>
</evidence>
<feature type="region of interest" description="Disordered" evidence="7">
    <location>
        <begin position="398"/>
        <end position="436"/>
    </location>
</feature>
<reference evidence="11 12" key="1">
    <citation type="submission" date="2021-10" db="EMBL/GenBank/DDBJ databases">
        <title>Anaerobic single-cell dispensing facilitates the cultivation of human gut bacteria.</title>
        <authorList>
            <person name="Afrizal A."/>
        </authorList>
    </citation>
    <scope>NUCLEOTIDE SEQUENCE [LARGE SCALE GENOMIC DNA]</scope>
    <source>
        <strain evidence="11 12">CLA-AA-H244</strain>
    </source>
</reference>
<comment type="caution">
    <text evidence="11">The sequence shown here is derived from an EMBL/GenBank/DDBJ whole genome shotgun (WGS) entry which is preliminary data.</text>
</comment>
<organism evidence="11 12">
    <name type="scientific">Gallintestinimicrobium propionicum</name>
    <dbReference type="NCBI Taxonomy" id="2981770"/>
    <lineage>
        <taxon>Bacteria</taxon>
        <taxon>Bacillati</taxon>
        <taxon>Bacillota</taxon>
        <taxon>Clostridia</taxon>
        <taxon>Lachnospirales</taxon>
        <taxon>Lachnospiraceae</taxon>
        <taxon>Gallintestinimicrobium</taxon>
    </lineage>
</organism>
<feature type="domain" description="MacB-like periplasmic core" evidence="10">
    <location>
        <begin position="27"/>
        <end position="223"/>
    </location>
</feature>
<keyword evidence="3 8" id="KW-0812">Transmembrane</keyword>
<accession>A0AAE3DN93</accession>
<dbReference type="EMBL" id="JAJEQF010000038">
    <property type="protein sequence ID" value="MCC2168529.1"/>
    <property type="molecule type" value="Genomic_DNA"/>
</dbReference>
<feature type="transmembrane region" description="Helical" evidence="8">
    <location>
        <begin position="605"/>
        <end position="625"/>
    </location>
</feature>
<keyword evidence="2" id="KW-1003">Cell membrane</keyword>
<feature type="transmembrane region" description="Helical" evidence="8">
    <location>
        <begin position="964"/>
        <end position="985"/>
    </location>
</feature>
<evidence type="ECO:0000313" key="11">
    <source>
        <dbReference type="EMBL" id="MCC2168529.1"/>
    </source>
</evidence>
<feature type="transmembrane region" description="Helical" evidence="8">
    <location>
        <begin position="20"/>
        <end position="43"/>
    </location>
</feature>
<feature type="transmembrane region" description="Helical" evidence="8">
    <location>
        <begin position="505"/>
        <end position="527"/>
    </location>
</feature>
<evidence type="ECO:0000259" key="9">
    <source>
        <dbReference type="Pfam" id="PF02687"/>
    </source>
</evidence>
<evidence type="ECO:0000256" key="4">
    <source>
        <dbReference type="ARBA" id="ARBA00022989"/>
    </source>
</evidence>
<evidence type="ECO:0000259" key="10">
    <source>
        <dbReference type="Pfam" id="PF12704"/>
    </source>
</evidence>
<feature type="transmembrane region" description="Helical" evidence="8">
    <location>
        <begin position="557"/>
        <end position="585"/>
    </location>
</feature>
<feature type="transmembrane region" description="Helical" evidence="8">
    <location>
        <begin position="678"/>
        <end position="698"/>
    </location>
</feature>
<keyword evidence="5 8" id="KW-0472">Membrane</keyword>
<dbReference type="Gene3D" id="1.20.1600.10">
    <property type="entry name" value="Outer membrane efflux proteins (OEP)"/>
    <property type="match status" value="1"/>
</dbReference>
<feature type="compositionally biased region" description="Low complexity" evidence="7">
    <location>
        <begin position="418"/>
        <end position="429"/>
    </location>
</feature>
<comment type="subcellular location">
    <subcellularLocation>
        <location evidence="1">Cell membrane</location>
        <topology evidence="1">Multi-pass membrane protein</topology>
    </subcellularLocation>
</comment>
<feature type="coiled-coil region" evidence="6">
    <location>
        <begin position="245"/>
        <end position="357"/>
    </location>
</feature>
<name>A0AAE3DN93_9FIRM</name>
<keyword evidence="4 8" id="KW-1133">Transmembrane helix</keyword>
<dbReference type="Pfam" id="PF02687">
    <property type="entry name" value="FtsX"/>
    <property type="match status" value="2"/>
</dbReference>
<dbReference type="Pfam" id="PF12704">
    <property type="entry name" value="MacB_PCD"/>
    <property type="match status" value="2"/>
</dbReference>
<evidence type="ECO:0000256" key="2">
    <source>
        <dbReference type="ARBA" id="ARBA00022475"/>
    </source>
</evidence>
<sequence>MKRRKSAMWKTTYREIRQSFGRYAAILAIVALGVGFFVGLMVVTPAMVRNGGRYLNSHDLYDLRLLSTLGFEKDSVDAFTGREDIKAVEGAVSSDFLAVDESGKSRVLVAQTLLEVQNQVELKEGRLPEAADEIVVDSSLFSKDDIGKTIQVSDENSEETADLFAYDVYTIVGVADASYYINYQRGSTTLGTGRVSGFVYMLPDGFDTDYYTELFVRLDQNDRIYSDAYKAKIEDLKTWAEPIAEQEAQKRYDSLKADAQQKVDDAQKELRDQTADARTDLEEAKQKLTDGQKELADGKEQIADAKKQLQQAKQTLAQKQTELNNGRAQLVDGRSQLEAGQAQLDSARAQLNAAIAAAQSAGSQADAESGMSGSAAASPAQLWQQLAQLDAQQAALDAQRNQLESSEAELTAGEKQLAAAKQELSSQEEQLNEQEQKLADAEKELADGQKEYEDGLQTLDEKTADAKEEIADAQKQIDEIQEPDVYVLGRDTNIGYASYENDSTIVAGIAKVLPFFFFLVAALVCMTTMNRMVEEQRTQIGVLKALGYSEARIMGKYLFYAGSAAGIGSVIGFLIGSTIFPTVIWNAYKIMYHMGDYELMFDPGLAAASLAVALLCSVGVTWLTCRYELMSTAANLIRPKSPKSGRRVWLEHIPLLWNHMSFLAKVSVRNVFRYKQRFFMMVIGIGGCTALLVTGYGIKDTIADIADMQYEEVQLYDMSATLKEGYPAADAEDFSELTEVLSESSEDWMPFCEIAMDLTGRSGVKTANVVIPQDTGAAQEYIRLRTEEGEDIPWPGEEEAVISAKLARKCGIRVGDTVTLRTEDGEKLKVKVTALSRNYIYNYVYISPETWELDNGSDPVYKSIYIHASEGAQENRELSEKLLACDVVSAVAVNADMLSQINKMMGSLDAVVLLVILCAGALAFIVIYNLTNINITERIREIATIKVLGFRPKETAAYVFRENVVLTALGTIVGLGAGICLHRFVIANIDVDMVTFQPRVLPFSFVKSILLTFVFMVIVDVVMYLKLERINMAESLKSVE</sequence>
<feature type="transmembrane region" description="Helical" evidence="8">
    <location>
        <begin position="1005"/>
        <end position="1025"/>
    </location>
</feature>
<evidence type="ECO:0000256" key="1">
    <source>
        <dbReference type="ARBA" id="ARBA00004651"/>
    </source>
</evidence>
<feature type="transmembrane region" description="Helical" evidence="8">
    <location>
        <begin position="910"/>
        <end position="930"/>
    </location>
</feature>
<evidence type="ECO:0000256" key="5">
    <source>
        <dbReference type="ARBA" id="ARBA00023136"/>
    </source>
</evidence>
<evidence type="ECO:0000256" key="3">
    <source>
        <dbReference type="ARBA" id="ARBA00022692"/>
    </source>
</evidence>
<dbReference type="PANTHER" id="PTHR30287">
    <property type="entry name" value="MEMBRANE COMPONENT OF PREDICTED ABC SUPERFAMILY METABOLITE UPTAKE TRANSPORTER"/>
    <property type="match status" value="1"/>
</dbReference>
<feature type="domain" description="ABC3 transporter permease C-terminal" evidence="9">
    <location>
        <begin position="512"/>
        <end position="624"/>
    </location>
</feature>
<evidence type="ECO:0000256" key="7">
    <source>
        <dbReference type="SAM" id="MobiDB-lite"/>
    </source>
</evidence>
<feature type="domain" description="MacB-like periplasmic core" evidence="10">
    <location>
        <begin position="681"/>
        <end position="873"/>
    </location>
</feature>
<dbReference type="GO" id="GO:0005886">
    <property type="term" value="C:plasma membrane"/>
    <property type="evidence" value="ECO:0007669"/>
    <property type="project" value="UniProtKB-SubCell"/>
</dbReference>
<protein>
    <submittedName>
        <fullName evidence="11">ABC transporter permease</fullName>
    </submittedName>
</protein>
<evidence type="ECO:0000256" key="6">
    <source>
        <dbReference type="SAM" id="Coils"/>
    </source>
</evidence>
<dbReference type="InterPro" id="IPR038766">
    <property type="entry name" value="Membrane_comp_ABC_pdt"/>
</dbReference>
<dbReference type="PANTHER" id="PTHR30287:SF1">
    <property type="entry name" value="INNER MEMBRANE PROTEIN"/>
    <property type="match status" value="1"/>
</dbReference>